<dbReference type="InterPro" id="IPR010664">
    <property type="entry name" value="LipoPS_assembly_LptC-rel"/>
</dbReference>
<name>A0A0P1IBD3_9RHOB</name>
<evidence type="ECO:0008006" key="3">
    <source>
        <dbReference type="Google" id="ProtNLM"/>
    </source>
</evidence>
<organism evidence="1 2">
    <name type="scientific">Ruegeria denitrificans</name>
    <dbReference type="NCBI Taxonomy" id="1715692"/>
    <lineage>
        <taxon>Bacteria</taxon>
        <taxon>Pseudomonadati</taxon>
        <taxon>Pseudomonadota</taxon>
        <taxon>Alphaproteobacteria</taxon>
        <taxon>Rhodobacterales</taxon>
        <taxon>Roseobacteraceae</taxon>
        <taxon>Ruegeria</taxon>
    </lineage>
</organism>
<dbReference type="OrthoDB" id="7871110at2"/>
<accession>A0A0P1IBD3</accession>
<dbReference type="STRING" id="1715692.RUE5091_02448"/>
<protein>
    <recommendedName>
        <fullName evidence="3">Lipopolysaccharide-assembly, LptC-related</fullName>
    </recommendedName>
</protein>
<evidence type="ECO:0000313" key="1">
    <source>
        <dbReference type="EMBL" id="CUK03048.1"/>
    </source>
</evidence>
<dbReference type="Gene3D" id="2.60.450.10">
    <property type="entry name" value="Lipopolysaccharide (LPS) transport protein A like domain"/>
    <property type="match status" value="1"/>
</dbReference>
<proteinExistence type="predicted"/>
<evidence type="ECO:0000313" key="2">
    <source>
        <dbReference type="Proteomes" id="UP000051260"/>
    </source>
</evidence>
<dbReference type="AlphaFoldDB" id="A0A0P1IBD3"/>
<sequence length="199" mass="21392">MDGHSRMVQFFKVVLPLVAILMLSTMFLLSRSIETNVSVPFSQQDIDERLADQVVTQPNYRGTTRKGEDVQIQATRATQGTEASTPTAAEFRGRLGLSGGGVITLDSNSGMIRPDKNTATFVGDVVITSTDGTEITTDLLNTALDEIRGDAPGQVRGTGIIGNITAGGMTFGTEKKDGQVHIIFTDGVKLIYEPEKAER</sequence>
<dbReference type="EMBL" id="CYUD01000007">
    <property type="protein sequence ID" value="CUK03048.1"/>
    <property type="molecule type" value="Genomic_DNA"/>
</dbReference>
<reference evidence="2" key="1">
    <citation type="submission" date="2015-09" db="EMBL/GenBank/DDBJ databases">
        <authorList>
            <person name="Rodrigo-Torres L."/>
            <person name="Arahal D.R."/>
        </authorList>
    </citation>
    <scope>NUCLEOTIDE SEQUENCE [LARGE SCALE GENOMIC DNA]</scope>
    <source>
        <strain evidence="2">CECT 5091</strain>
    </source>
</reference>
<dbReference type="Pfam" id="PF06835">
    <property type="entry name" value="LptC"/>
    <property type="match status" value="1"/>
</dbReference>
<keyword evidence="2" id="KW-1185">Reference proteome</keyword>
<dbReference type="Proteomes" id="UP000051260">
    <property type="component" value="Unassembled WGS sequence"/>
</dbReference>
<gene>
    <name evidence="1" type="ORF">RUE5091_02448</name>
</gene>